<comment type="function">
    <text evidence="8">May be involved in cell division.</text>
</comment>
<keyword evidence="1 8" id="KW-1003">Cell membrane</keyword>
<organism evidence="11 12">
    <name type="scientific">Shewanella intestini</name>
    <dbReference type="NCBI Taxonomy" id="2017544"/>
    <lineage>
        <taxon>Bacteria</taxon>
        <taxon>Pseudomonadati</taxon>
        <taxon>Pseudomonadota</taxon>
        <taxon>Gammaproteobacteria</taxon>
        <taxon>Alteromonadales</taxon>
        <taxon>Shewanellaceae</taxon>
        <taxon>Shewanella</taxon>
    </lineage>
</organism>
<keyword evidence="6" id="KW-0564">Palmitate</keyword>
<dbReference type="PROSITE" id="PS51257">
    <property type="entry name" value="PROKAR_LIPOPROTEIN"/>
    <property type="match status" value="1"/>
</dbReference>
<name>A0ABS5HXK1_9GAMM</name>
<keyword evidence="12" id="KW-1185">Reference proteome</keyword>
<dbReference type="PANTHER" id="PTHR44858">
    <property type="entry name" value="TETRATRICOPEPTIDE REPEAT PROTEIN 6"/>
    <property type="match status" value="1"/>
</dbReference>
<comment type="subunit">
    <text evidence="8">Homodimer.</text>
</comment>
<keyword evidence="4 9" id="KW-0802">TPR repeat</keyword>
<comment type="caution">
    <text evidence="11">The sequence shown here is derived from an EMBL/GenBank/DDBJ whole genome shotgun (WGS) entry which is preliminary data.</text>
</comment>
<evidence type="ECO:0000256" key="10">
    <source>
        <dbReference type="SAM" id="SignalP"/>
    </source>
</evidence>
<feature type="chain" id="PRO_5045406652" description="Lipoprotein NlpI" evidence="10">
    <location>
        <begin position="29"/>
        <end position="302"/>
    </location>
</feature>
<dbReference type="InterPro" id="IPR011990">
    <property type="entry name" value="TPR-like_helical_dom_sf"/>
</dbReference>
<proteinExistence type="predicted"/>
<evidence type="ECO:0000256" key="5">
    <source>
        <dbReference type="ARBA" id="ARBA00023136"/>
    </source>
</evidence>
<dbReference type="InterPro" id="IPR050498">
    <property type="entry name" value="Ycf3"/>
</dbReference>
<dbReference type="NCBIfam" id="NF008391">
    <property type="entry name" value="PRK11189.1"/>
    <property type="match status" value="1"/>
</dbReference>
<dbReference type="InterPro" id="IPR019734">
    <property type="entry name" value="TPR_rpt"/>
</dbReference>
<keyword evidence="5 8" id="KW-0472">Membrane</keyword>
<feature type="signal peptide" evidence="10">
    <location>
        <begin position="1"/>
        <end position="28"/>
    </location>
</feature>
<reference evidence="11 12" key="1">
    <citation type="submission" date="2020-02" db="EMBL/GenBank/DDBJ databases">
        <title>Shewanella WXL01 sp. nov., a marine bacterium isolated from green algae in Luhuitou Fringing Reef (Northern South China Sea).</title>
        <authorList>
            <person name="Wang X."/>
        </authorList>
    </citation>
    <scope>NUCLEOTIDE SEQUENCE [LARGE SCALE GENOMIC DNA]</scope>
    <source>
        <strain evidence="11 12">MCCC 1A01895</strain>
    </source>
</reference>
<dbReference type="Proteomes" id="UP000811844">
    <property type="component" value="Unassembled WGS sequence"/>
</dbReference>
<evidence type="ECO:0000313" key="11">
    <source>
        <dbReference type="EMBL" id="MBR9726476.1"/>
    </source>
</evidence>
<gene>
    <name evidence="11" type="primary">nlpI</name>
    <name evidence="11" type="ORF">G3R48_00510</name>
</gene>
<feature type="repeat" description="TPR" evidence="9">
    <location>
        <begin position="107"/>
        <end position="140"/>
    </location>
</feature>
<keyword evidence="7 11" id="KW-0449">Lipoprotein</keyword>
<evidence type="ECO:0000256" key="4">
    <source>
        <dbReference type="ARBA" id="ARBA00022803"/>
    </source>
</evidence>
<evidence type="ECO:0000256" key="3">
    <source>
        <dbReference type="ARBA" id="ARBA00022737"/>
    </source>
</evidence>
<accession>A0ABS5HXK1</accession>
<evidence type="ECO:0000256" key="7">
    <source>
        <dbReference type="ARBA" id="ARBA00023288"/>
    </source>
</evidence>
<evidence type="ECO:0000256" key="2">
    <source>
        <dbReference type="ARBA" id="ARBA00022729"/>
    </source>
</evidence>
<sequence length="302" mass="34262">MKLKLGSRISTKLAVAVFGASILMSGCAATQSSGTSAGHIEVSPVMPDYKLEVTLAKLNEILATMELTDEQRARFHYDRGVIYDSVGLRLLGRIDFLQAIKLQPNLADAYNFIGIYYTQEGDFDSAYESFDGVLELSPNYDYAYLNRGIALFYGERYELAIQDMQTFYDLDPSDGYRALWLYLTSVGSDEVKATSRLNAQRSKLNDNAWSTKLVDFYLGKVTKEQIFAAAKVNLSNPREYAERLCEAYFYIAKQADRKGDYQEAANLYRLVLATNIYDFVEHRYARIELARMKNLIAKGKQQ</sequence>
<evidence type="ECO:0000256" key="8">
    <source>
        <dbReference type="PIRNR" id="PIRNR004654"/>
    </source>
</evidence>
<evidence type="ECO:0000256" key="1">
    <source>
        <dbReference type="ARBA" id="ARBA00022475"/>
    </source>
</evidence>
<dbReference type="SMART" id="SM00028">
    <property type="entry name" value="TPR"/>
    <property type="match status" value="4"/>
</dbReference>
<evidence type="ECO:0000256" key="6">
    <source>
        <dbReference type="ARBA" id="ARBA00023139"/>
    </source>
</evidence>
<dbReference type="Pfam" id="PF13432">
    <property type="entry name" value="TPR_16"/>
    <property type="match status" value="1"/>
</dbReference>
<dbReference type="InterPro" id="IPR023605">
    <property type="entry name" value="Lipoprotein_NlpI"/>
</dbReference>
<dbReference type="PIRSF" id="PIRSF004654">
    <property type="entry name" value="NlpI"/>
    <property type="match status" value="1"/>
</dbReference>
<evidence type="ECO:0000256" key="9">
    <source>
        <dbReference type="PROSITE-ProRule" id="PRU00339"/>
    </source>
</evidence>
<comment type="subcellular location">
    <subcellularLocation>
        <location evidence="8">Cell membrane</location>
    </subcellularLocation>
</comment>
<keyword evidence="3" id="KW-0677">Repeat</keyword>
<dbReference type="EMBL" id="JAAIKR010000001">
    <property type="protein sequence ID" value="MBR9726476.1"/>
    <property type="molecule type" value="Genomic_DNA"/>
</dbReference>
<keyword evidence="2 10" id="KW-0732">Signal</keyword>
<feature type="repeat" description="TPR" evidence="9">
    <location>
        <begin position="141"/>
        <end position="174"/>
    </location>
</feature>
<dbReference type="SUPFAM" id="SSF48452">
    <property type="entry name" value="TPR-like"/>
    <property type="match status" value="1"/>
</dbReference>
<dbReference type="Gene3D" id="1.25.40.10">
    <property type="entry name" value="Tetratricopeptide repeat domain"/>
    <property type="match status" value="1"/>
</dbReference>
<protein>
    <recommendedName>
        <fullName evidence="8">Lipoprotein NlpI</fullName>
    </recommendedName>
</protein>
<dbReference type="PROSITE" id="PS50005">
    <property type="entry name" value="TPR"/>
    <property type="match status" value="2"/>
</dbReference>
<evidence type="ECO:0000313" key="12">
    <source>
        <dbReference type="Proteomes" id="UP000811844"/>
    </source>
</evidence>
<dbReference type="PANTHER" id="PTHR44858:SF1">
    <property type="entry name" value="UDP-N-ACETYLGLUCOSAMINE--PEPTIDE N-ACETYLGLUCOSAMINYLTRANSFERASE SPINDLY-RELATED"/>
    <property type="match status" value="1"/>
</dbReference>
<dbReference type="PROSITE" id="PS50293">
    <property type="entry name" value="TPR_REGION"/>
    <property type="match status" value="1"/>
</dbReference>